<evidence type="ECO:0000256" key="4">
    <source>
        <dbReference type="ARBA" id="ARBA00022670"/>
    </source>
</evidence>
<evidence type="ECO:0000256" key="2">
    <source>
        <dbReference type="ARBA" id="ARBA00004141"/>
    </source>
</evidence>
<comment type="similarity">
    <text evidence="3">Belongs to the peptidase M50B family.</text>
</comment>
<comment type="caution">
    <text evidence="13">The sequence shown here is derived from an EMBL/GenBank/DDBJ whole genome shotgun (WGS) entry which is preliminary data.</text>
</comment>
<evidence type="ECO:0000313" key="13">
    <source>
        <dbReference type="EMBL" id="KKU90033.1"/>
    </source>
</evidence>
<keyword evidence="7" id="KW-0862">Zinc</keyword>
<evidence type="ECO:0000256" key="6">
    <source>
        <dbReference type="ARBA" id="ARBA00022801"/>
    </source>
</evidence>
<dbReference type="Pfam" id="PF02163">
    <property type="entry name" value="Peptidase_M50"/>
    <property type="match status" value="1"/>
</dbReference>
<evidence type="ECO:0000256" key="10">
    <source>
        <dbReference type="ARBA" id="ARBA00023136"/>
    </source>
</evidence>
<evidence type="ECO:0000256" key="3">
    <source>
        <dbReference type="ARBA" id="ARBA00007931"/>
    </source>
</evidence>
<gene>
    <name evidence="13" type="ORF">UY20_C0002G0013</name>
</gene>
<evidence type="ECO:0000256" key="8">
    <source>
        <dbReference type="ARBA" id="ARBA00022989"/>
    </source>
</evidence>
<evidence type="ECO:0000313" key="14">
    <source>
        <dbReference type="Proteomes" id="UP000034403"/>
    </source>
</evidence>
<keyword evidence="9 13" id="KW-0482">Metalloprotease</keyword>
<dbReference type="InterPro" id="IPR004387">
    <property type="entry name" value="Pept_M50_Zn"/>
</dbReference>
<organism evidence="13 14">
    <name type="scientific">Candidatus Yanofskybacteria bacterium GW2011_GWA1_48_10</name>
    <dbReference type="NCBI Taxonomy" id="1619022"/>
    <lineage>
        <taxon>Bacteria</taxon>
        <taxon>Candidatus Yanofskyibacteriota</taxon>
    </lineage>
</organism>
<keyword evidence="8 11" id="KW-1133">Transmembrane helix</keyword>
<comment type="cofactor">
    <cofactor evidence="1">
        <name>Zn(2+)</name>
        <dbReference type="ChEBI" id="CHEBI:29105"/>
    </cofactor>
</comment>
<protein>
    <submittedName>
        <fullName evidence="13">Membrane-associated zinc metalloprotease</fullName>
    </submittedName>
</protein>
<evidence type="ECO:0000256" key="1">
    <source>
        <dbReference type="ARBA" id="ARBA00001947"/>
    </source>
</evidence>
<feature type="domain" description="Peptidase M50" evidence="12">
    <location>
        <begin position="7"/>
        <end position="345"/>
    </location>
</feature>
<feature type="transmembrane region" description="Helical" evidence="11">
    <location>
        <begin position="332"/>
        <end position="351"/>
    </location>
</feature>
<dbReference type="GO" id="GO:0004222">
    <property type="term" value="F:metalloendopeptidase activity"/>
    <property type="evidence" value="ECO:0007669"/>
    <property type="project" value="InterPro"/>
</dbReference>
<feature type="transmembrane region" description="Helical" evidence="11">
    <location>
        <begin position="6"/>
        <end position="25"/>
    </location>
</feature>
<dbReference type="InterPro" id="IPR008915">
    <property type="entry name" value="Peptidase_M50"/>
</dbReference>
<feature type="transmembrane region" description="Helical" evidence="11">
    <location>
        <begin position="285"/>
        <end position="305"/>
    </location>
</feature>
<dbReference type="InterPro" id="IPR036034">
    <property type="entry name" value="PDZ_sf"/>
</dbReference>
<comment type="subcellular location">
    <subcellularLocation>
        <location evidence="2">Membrane</location>
        <topology evidence="2">Multi-pass membrane protein</topology>
    </subcellularLocation>
</comment>
<accession>A0A0G1WI94</accession>
<feature type="transmembrane region" description="Helical" evidence="11">
    <location>
        <begin position="89"/>
        <end position="110"/>
    </location>
</feature>
<proteinExistence type="inferred from homology"/>
<evidence type="ECO:0000256" key="5">
    <source>
        <dbReference type="ARBA" id="ARBA00022692"/>
    </source>
</evidence>
<dbReference type="CDD" id="cd06163">
    <property type="entry name" value="S2P-M50_PDZ_RseP-like"/>
    <property type="match status" value="1"/>
</dbReference>
<dbReference type="Proteomes" id="UP000034403">
    <property type="component" value="Unassembled WGS sequence"/>
</dbReference>
<keyword evidence="4 13" id="KW-0645">Protease</keyword>
<keyword evidence="10 11" id="KW-0472">Membrane</keyword>
<dbReference type="Gene3D" id="2.30.42.10">
    <property type="match status" value="1"/>
</dbReference>
<keyword evidence="5 11" id="KW-0812">Transmembrane</keyword>
<evidence type="ECO:0000256" key="7">
    <source>
        <dbReference type="ARBA" id="ARBA00022833"/>
    </source>
</evidence>
<dbReference type="EMBL" id="LCPC01000002">
    <property type="protein sequence ID" value="KKU90033.1"/>
    <property type="molecule type" value="Genomic_DNA"/>
</dbReference>
<dbReference type="GO" id="GO:0006508">
    <property type="term" value="P:proteolysis"/>
    <property type="evidence" value="ECO:0007669"/>
    <property type="project" value="UniProtKB-KW"/>
</dbReference>
<name>A0A0G1WI94_9BACT</name>
<dbReference type="PANTHER" id="PTHR42837:SF2">
    <property type="entry name" value="MEMBRANE METALLOPROTEASE ARASP2, CHLOROPLASTIC-RELATED"/>
    <property type="match status" value="1"/>
</dbReference>
<dbReference type="SUPFAM" id="SSF50156">
    <property type="entry name" value="PDZ domain-like"/>
    <property type="match status" value="1"/>
</dbReference>
<dbReference type="PANTHER" id="PTHR42837">
    <property type="entry name" value="REGULATOR OF SIGMA-E PROTEASE RSEP"/>
    <property type="match status" value="1"/>
</dbReference>
<evidence type="ECO:0000259" key="12">
    <source>
        <dbReference type="Pfam" id="PF02163"/>
    </source>
</evidence>
<evidence type="ECO:0000256" key="9">
    <source>
        <dbReference type="ARBA" id="ARBA00023049"/>
    </source>
</evidence>
<evidence type="ECO:0000256" key="11">
    <source>
        <dbReference type="SAM" id="Phobius"/>
    </source>
</evidence>
<dbReference type="AlphaFoldDB" id="A0A0G1WI94"/>
<reference evidence="13 14" key="1">
    <citation type="journal article" date="2015" name="Nature">
        <title>rRNA introns, odd ribosomes, and small enigmatic genomes across a large radiation of phyla.</title>
        <authorList>
            <person name="Brown C.T."/>
            <person name="Hug L.A."/>
            <person name="Thomas B.C."/>
            <person name="Sharon I."/>
            <person name="Castelle C.J."/>
            <person name="Singh A."/>
            <person name="Wilkins M.J."/>
            <person name="Williams K.H."/>
            <person name="Banfield J.F."/>
        </authorList>
    </citation>
    <scope>NUCLEOTIDE SEQUENCE [LARGE SCALE GENOMIC DNA]</scope>
</reference>
<keyword evidence="6" id="KW-0378">Hydrolase</keyword>
<sequence length="360" mass="38765">MLTALIFIIVIGVLVLVHEFGHFIFAKRAGMRVDEFGFGFPPRLYGWRRGETVYSINWIPFGGFVKILGEDGDIRGPRSFSSASFKNRMLVIVSGVVMNFLLAAVLLAVVNSFGLRIGLADGQSGSARDVKVQVISVADGSPAAAAGLRPLDAIISHTESGQIINITATKQIQDLVSSHLGRPLVLNIERGGQTLSKAIIPRFNPPEGQGALGVSLALTGEVSYPWHEAVWRGISDAALLTVATVEGYYALLKTLFVHGKLIADVSGPIGIASLTGQAARVGVNYLLQFVAMISINLAVLNIIPFPALDGGRAVLLIVEKIKRSPVHKNVEGLINMIGFYLLIALMIYITYKDLAKFFVK</sequence>
<dbReference type="GO" id="GO:0016020">
    <property type="term" value="C:membrane"/>
    <property type="evidence" value="ECO:0007669"/>
    <property type="project" value="UniProtKB-SubCell"/>
</dbReference>